<dbReference type="Gene3D" id="2.130.10.10">
    <property type="entry name" value="YVTN repeat-like/Quinoprotein amine dehydrogenase"/>
    <property type="match status" value="2"/>
</dbReference>
<feature type="transmembrane region" description="Helical" evidence="1">
    <location>
        <begin position="37"/>
        <end position="56"/>
    </location>
</feature>
<dbReference type="SUPFAM" id="SSF50998">
    <property type="entry name" value="Quinoprotein alcohol dehydrogenase-like"/>
    <property type="match status" value="1"/>
</dbReference>
<dbReference type="PANTHER" id="PTHR34512:SF30">
    <property type="entry name" value="OUTER MEMBRANE PROTEIN ASSEMBLY FACTOR BAMB"/>
    <property type="match status" value="1"/>
</dbReference>
<accession>A0A7Y5ZYW7</accession>
<sequence length="475" mass="49424">MGLDDDDAQDSERVPSGPQRLRAAWARLAAWASARPVLAPVVAVVVTAVLVTVVVGTPRWVNERERAGVLGPAPFAEAVRVLDAAPQVRWSAAVDGSVAPVLAGDVVVAVAGTGAAGRGLVGLDVVSGAQRWSVPLDDRPAPERVLCRELDARLACVVGPVPPSDRGPDPQDETSTLLLVDPVSGAVLARSEIPGWAVATAQAGSDLVVATYARGMLTVRRVDPSTGAARWETQRWSTFQSAGNGRIALVAAGELVMAAGNDVTLLLDTATGERLPRPARGEEVRLLEDGTLVRTRYRLPNAGVDAVSELSTGRGEPWQTVRGVLVEPGVSDGSSGLVFAASGLSGGPLGGRVRAYRPGSTEAVWRALMPAPVVAVDVAGRVVLRGAGVLVGLEAETGDQVWRRDFGTSLGRTFTDGRHVVVEHDVVAEAPGLTAISLDDGETAWRAPLPGGTSRVLRIGVHLYALGDEVLVALR</sequence>
<proteinExistence type="predicted"/>
<keyword evidence="4" id="KW-1185">Reference proteome</keyword>
<evidence type="ECO:0000256" key="1">
    <source>
        <dbReference type="SAM" id="Phobius"/>
    </source>
</evidence>
<dbReference type="Proteomes" id="UP000565724">
    <property type="component" value="Unassembled WGS sequence"/>
</dbReference>
<keyword evidence="1" id="KW-0812">Transmembrane</keyword>
<dbReference type="InterPro" id="IPR011047">
    <property type="entry name" value="Quinoprotein_ADH-like_sf"/>
</dbReference>
<feature type="domain" description="Pyrrolo-quinoline quinone repeat" evidence="2">
    <location>
        <begin position="176"/>
        <end position="274"/>
    </location>
</feature>
<organism evidence="3 4">
    <name type="scientific">Cellulomonas humilata</name>
    <dbReference type="NCBI Taxonomy" id="144055"/>
    <lineage>
        <taxon>Bacteria</taxon>
        <taxon>Bacillati</taxon>
        <taxon>Actinomycetota</taxon>
        <taxon>Actinomycetes</taxon>
        <taxon>Micrococcales</taxon>
        <taxon>Cellulomonadaceae</taxon>
        <taxon>Cellulomonas</taxon>
    </lineage>
</organism>
<evidence type="ECO:0000313" key="4">
    <source>
        <dbReference type="Proteomes" id="UP000565724"/>
    </source>
</evidence>
<dbReference type="EMBL" id="JABMCI010000054">
    <property type="protein sequence ID" value="NUU16693.1"/>
    <property type="molecule type" value="Genomic_DNA"/>
</dbReference>
<reference evidence="3 4" key="1">
    <citation type="submission" date="2020-05" db="EMBL/GenBank/DDBJ databases">
        <title>Genome Sequencing of Type Strains.</title>
        <authorList>
            <person name="Lemaire J.F."/>
            <person name="Inderbitzin P."/>
            <person name="Gregorio O.A."/>
            <person name="Collins S.B."/>
            <person name="Wespe N."/>
            <person name="Knight-Connoni V."/>
        </authorList>
    </citation>
    <scope>NUCLEOTIDE SEQUENCE [LARGE SCALE GENOMIC DNA]</scope>
    <source>
        <strain evidence="3 4">ATCC 25174</strain>
    </source>
</reference>
<evidence type="ECO:0000313" key="3">
    <source>
        <dbReference type="EMBL" id="NUU16693.1"/>
    </source>
</evidence>
<name>A0A7Y5ZYW7_9CELL</name>
<dbReference type="PANTHER" id="PTHR34512">
    <property type="entry name" value="CELL SURFACE PROTEIN"/>
    <property type="match status" value="1"/>
</dbReference>
<dbReference type="AlphaFoldDB" id="A0A7Y5ZYW7"/>
<dbReference type="InterPro" id="IPR015943">
    <property type="entry name" value="WD40/YVTN_repeat-like_dom_sf"/>
</dbReference>
<dbReference type="RefSeq" id="WP_175346578.1">
    <property type="nucleotide sequence ID" value="NZ_JABMCI010000054.1"/>
</dbReference>
<feature type="domain" description="Pyrrolo-quinoline quinone repeat" evidence="2">
    <location>
        <begin position="351"/>
        <end position="473"/>
    </location>
</feature>
<dbReference type="Pfam" id="PF13360">
    <property type="entry name" value="PQQ_2"/>
    <property type="match status" value="2"/>
</dbReference>
<protein>
    <submittedName>
        <fullName evidence="3">PQQ-binding-like beta-propeller repeat protein</fullName>
    </submittedName>
</protein>
<gene>
    <name evidence="3" type="ORF">HP550_05455</name>
</gene>
<keyword evidence="1" id="KW-0472">Membrane</keyword>
<evidence type="ECO:0000259" key="2">
    <source>
        <dbReference type="Pfam" id="PF13360"/>
    </source>
</evidence>
<keyword evidence="1" id="KW-1133">Transmembrane helix</keyword>
<dbReference type="InterPro" id="IPR002372">
    <property type="entry name" value="PQQ_rpt_dom"/>
</dbReference>
<comment type="caution">
    <text evidence="3">The sequence shown here is derived from an EMBL/GenBank/DDBJ whole genome shotgun (WGS) entry which is preliminary data.</text>
</comment>